<comment type="caution">
    <text evidence="2">The sequence shown here is derived from an EMBL/GenBank/DDBJ whole genome shotgun (WGS) entry which is preliminary data.</text>
</comment>
<reference evidence="3" key="1">
    <citation type="journal article" date="2019" name="Int. J. Syst. Evol. Microbiol.">
        <title>The Global Catalogue of Microorganisms (GCM) 10K type strain sequencing project: providing services to taxonomists for standard genome sequencing and annotation.</title>
        <authorList>
            <consortium name="The Broad Institute Genomics Platform"/>
            <consortium name="The Broad Institute Genome Sequencing Center for Infectious Disease"/>
            <person name="Wu L."/>
            <person name="Ma J."/>
        </authorList>
    </citation>
    <scope>NUCLEOTIDE SEQUENCE [LARGE SCALE GENOMIC DNA]</scope>
    <source>
        <strain evidence="3">KCTC 42182</strain>
    </source>
</reference>
<accession>A0ABV7VH68</accession>
<protein>
    <submittedName>
        <fullName evidence="2">Type II toxin-antitoxin system VapC family toxin</fullName>
    </submittedName>
</protein>
<dbReference type="Proteomes" id="UP001595711">
    <property type="component" value="Unassembled WGS sequence"/>
</dbReference>
<dbReference type="Gene3D" id="3.40.50.1010">
    <property type="entry name" value="5'-nuclease"/>
    <property type="match status" value="1"/>
</dbReference>
<dbReference type="EMBL" id="JBHRYJ010000001">
    <property type="protein sequence ID" value="MFC3675568.1"/>
    <property type="molecule type" value="Genomic_DNA"/>
</dbReference>
<name>A0ABV7VH68_9PROT</name>
<dbReference type="InterPro" id="IPR052919">
    <property type="entry name" value="TA_system_RNase"/>
</dbReference>
<dbReference type="InterPro" id="IPR029060">
    <property type="entry name" value="PIN-like_dom_sf"/>
</dbReference>
<evidence type="ECO:0000313" key="2">
    <source>
        <dbReference type="EMBL" id="MFC3675568.1"/>
    </source>
</evidence>
<dbReference type="Pfam" id="PF01850">
    <property type="entry name" value="PIN"/>
    <property type="match status" value="1"/>
</dbReference>
<dbReference type="SUPFAM" id="SSF88723">
    <property type="entry name" value="PIN domain-like"/>
    <property type="match status" value="1"/>
</dbReference>
<organism evidence="2 3">
    <name type="scientific">Ferrovibrio xuzhouensis</name>
    <dbReference type="NCBI Taxonomy" id="1576914"/>
    <lineage>
        <taxon>Bacteria</taxon>
        <taxon>Pseudomonadati</taxon>
        <taxon>Pseudomonadota</taxon>
        <taxon>Alphaproteobacteria</taxon>
        <taxon>Rhodospirillales</taxon>
        <taxon>Rhodospirillaceae</taxon>
        <taxon>Ferrovibrio</taxon>
    </lineage>
</organism>
<feature type="domain" description="PIN" evidence="1">
    <location>
        <begin position="4"/>
        <end position="119"/>
    </location>
</feature>
<evidence type="ECO:0000259" key="1">
    <source>
        <dbReference type="Pfam" id="PF01850"/>
    </source>
</evidence>
<keyword evidence="3" id="KW-1185">Reference proteome</keyword>
<dbReference type="RefSeq" id="WP_379724373.1">
    <property type="nucleotide sequence ID" value="NZ_JBHRYJ010000001.1"/>
</dbReference>
<sequence length="125" mass="13964">MRLLLDTNAFLWALDDLDRLLPDARTALRSSDNDLFVSMASLWEIAIKVGTGKLTAGLDWESYLPRMGATLLGIEPAHARAVADLPLLHRDPFDRMLVAQARIEDLILVTHDRQLADYDITVLPA</sequence>
<proteinExistence type="predicted"/>
<gene>
    <name evidence="2" type="ORF">ACFOOQ_08445</name>
</gene>
<dbReference type="InterPro" id="IPR002716">
    <property type="entry name" value="PIN_dom"/>
</dbReference>
<dbReference type="CDD" id="cd09872">
    <property type="entry name" value="PIN_Sll0205-like"/>
    <property type="match status" value="1"/>
</dbReference>
<dbReference type="PANTHER" id="PTHR36173">
    <property type="entry name" value="RIBONUCLEASE VAPC16-RELATED"/>
    <property type="match status" value="1"/>
</dbReference>
<dbReference type="InterPro" id="IPR041705">
    <property type="entry name" value="PIN_Sll0205"/>
</dbReference>
<evidence type="ECO:0000313" key="3">
    <source>
        <dbReference type="Proteomes" id="UP001595711"/>
    </source>
</evidence>
<dbReference type="PANTHER" id="PTHR36173:SF2">
    <property type="entry name" value="RIBONUCLEASE VAPC16"/>
    <property type="match status" value="1"/>
</dbReference>